<dbReference type="eggNOG" id="COG0358">
    <property type="taxonomic scope" value="Bacteria"/>
</dbReference>
<keyword evidence="5 12" id="KW-0235">DNA replication</keyword>
<dbReference type="Pfam" id="PF01807">
    <property type="entry name" value="Zn_ribbon_DnaG"/>
    <property type="match status" value="1"/>
</dbReference>
<feature type="region of interest" description="Disordered" evidence="15">
    <location>
        <begin position="445"/>
        <end position="468"/>
    </location>
</feature>
<protein>
    <recommendedName>
        <fullName evidence="12 13">DNA primase</fullName>
        <ecNumber evidence="12">2.7.7.101</ecNumber>
    </recommendedName>
</protein>
<dbReference type="GO" id="GO:0003677">
    <property type="term" value="F:DNA binding"/>
    <property type="evidence" value="ECO:0007669"/>
    <property type="project" value="UniProtKB-KW"/>
</dbReference>
<dbReference type="InterPro" id="IPR016136">
    <property type="entry name" value="DNA_helicase_N/primase_C"/>
</dbReference>
<evidence type="ECO:0000259" key="16">
    <source>
        <dbReference type="PROSITE" id="PS50880"/>
    </source>
</evidence>
<dbReference type="InterPro" id="IPR037068">
    <property type="entry name" value="DNA_primase_core_N_sf"/>
</dbReference>
<evidence type="ECO:0000256" key="1">
    <source>
        <dbReference type="ARBA" id="ARBA00022478"/>
    </source>
</evidence>
<comment type="cofactor">
    <cofactor evidence="12 13 14">
        <name>Zn(2+)</name>
        <dbReference type="ChEBI" id="CHEBI:29105"/>
    </cofactor>
    <text evidence="12 13 14">Binds 1 zinc ion per monomer.</text>
</comment>
<evidence type="ECO:0000256" key="9">
    <source>
        <dbReference type="ARBA" id="ARBA00022842"/>
    </source>
</evidence>
<comment type="caution">
    <text evidence="17">The sequence shown here is derived from an EMBL/GenBank/DDBJ whole genome shotgun (WGS) entry which is preliminary data.</text>
</comment>
<dbReference type="InterPro" id="IPR006295">
    <property type="entry name" value="DNA_primase_DnaG"/>
</dbReference>
<dbReference type="STRING" id="888064.HMPREF9088_1017"/>
<dbReference type="Gene3D" id="1.10.860.10">
    <property type="entry name" value="DNAb Helicase, Chain A"/>
    <property type="match status" value="1"/>
</dbReference>
<evidence type="ECO:0000256" key="15">
    <source>
        <dbReference type="SAM" id="MobiDB-lite"/>
    </source>
</evidence>
<keyword evidence="18" id="KW-1185">Reference proteome</keyword>
<dbReference type="InterPro" id="IPR030846">
    <property type="entry name" value="DnaG_bac"/>
</dbReference>
<comment type="function">
    <text evidence="12 13">RNA polymerase that catalyzes the synthesis of short RNA molecules used as primers for DNA polymerase during DNA replication.</text>
</comment>
<evidence type="ECO:0000256" key="7">
    <source>
        <dbReference type="ARBA" id="ARBA00022771"/>
    </source>
</evidence>
<dbReference type="GO" id="GO:0005737">
    <property type="term" value="C:cytoplasm"/>
    <property type="evidence" value="ECO:0007669"/>
    <property type="project" value="TreeGrafter"/>
</dbReference>
<keyword evidence="4 12" id="KW-0548">Nucleotidyltransferase</keyword>
<comment type="domain">
    <text evidence="12">Contains an N-terminal zinc-binding domain, a central core domain that contains the primase activity, and a C-terminal DnaB-binding domain.</text>
</comment>
<keyword evidence="6 12" id="KW-0479">Metal-binding</keyword>
<comment type="subunit">
    <text evidence="12">Monomer. Interacts with DnaB.</text>
</comment>
<organism evidence="17 18">
    <name type="scientific">Enterococcus italicus (strain DSM 15952 / CCUG 50447 / LMG 22039 / TP 1.5)</name>
    <dbReference type="NCBI Taxonomy" id="888064"/>
    <lineage>
        <taxon>Bacteria</taxon>
        <taxon>Bacillati</taxon>
        <taxon>Bacillota</taxon>
        <taxon>Bacilli</taxon>
        <taxon>Lactobacillales</taxon>
        <taxon>Enterococcaceae</taxon>
        <taxon>Enterococcus</taxon>
    </lineage>
</organism>
<evidence type="ECO:0000313" key="17">
    <source>
        <dbReference type="EMBL" id="EFU74104.1"/>
    </source>
</evidence>
<feature type="compositionally biased region" description="Polar residues" evidence="15">
    <location>
        <begin position="452"/>
        <end position="468"/>
    </location>
</feature>
<evidence type="ECO:0000256" key="2">
    <source>
        <dbReference type="ARBA" id="ARBA00022515"/>
    </source>
</evidence>
<dbReference type="GO" id="GO:1990077">
    <property type="term" value="C:primosome complex"/>
    <property type="evidence" value="ECO:0007669"/>
    <property type="project" value="UniProtKB-KW"/>
</dbReference>
<dbReference type="InterPro" id="IPR034151">
    <property type="entry name" value="TOPRIM_DnaG_bac"/>
</dbReference>
<dbReference type="Gene3D" id="3.40.1360.10">
    <property type="match status" value="1"/>
</dbReference>
<evidence type="ECO:0000256" key="13">
    <source>
        <dbReference type="PIRNR" id="PIRNR002811"/>
    </source>
</evidence>
<keyword evidence="7 12" id="KW-0863">Zinc-finger</keyword>
<dbReference type="SMART" id="SM00400">
    <property type="entry name" value="ZnF_CHCC"/>
    <property type="match status" value="1"/>
</dbReference>
<name>E6LF77_ENTI1</name>
<dbReference type="PROSITE" id="PS50880">
    <property type="entry name" value="TOPRIM"/>
    <property type="match status" value="1"/>
</dbReference>
<evidence type="ECO:0000256" key="4">
    <source>
        <dbReference type="ARBA" id="ARBA00022695"/>
    </source>
</evidence>
<keyword evidence="3 12" id="KW-0808">Transferase</keyword>
<evidence type="ECO:0000256" key="11">
    <source>
        <dbReference type="ARBA" id="ARBA00023163"/>
    </source>
</evidence>
<dbReference type="EMBL" id="AEPV01000037">
    <property type="protein sequence ID" value="EFU74104.1"/>
    <property type="molecule type" value="Genomic_DNA"/>
</dbReference>
<dbReference type="HAMAP" id="MF_00974">
    <property type="entry name" value="DNA_primase_DnaG"/>
    <property type="match status" value="1"/>
</dbReference>
<dbReference type="Pfam" id="PF13155">
    <property type="entry name" value="Toprim_2"/>
    <property type="match status" value="1"/>
</dbReference>
<dbReference type="GO" id="GO:0008270">
    <property type="term" value="F:zinc ion binding"/>
    <property type="evidence" value="ECO:0007669"/>
    <property type="project" value="UniProtKB-UniRule"/>
</dbReference>
<keyword evidence="8 12" id="KW-0862">Zinc</keyword>
<dbReference type="PATRIC" id="fig|888064.11.peg.260"/>
<dbReference type="FunFam" id="3.90.580.10:FF:000001">
    <property type="entry name" value="DNA primase"/>
    <property type="match status" value="1"/>
</dbReference>
<dbReference type="SUPFAM" id="SSF56731">
    <property type="entry name" value="DNA primase core"/>
    <property type="match status" value="1"/>
</dbReference>
<dbReference type="InterPro" id="IPR050219">
    <property type="entry name" value="DnaG_primase"/>
</dbReference>
<dbReference type="Proteomes" id="UP000010296">
    <property type="component" value="Unassembled WGS sequence"/>
</dbReference>
<keyword evidence="11 12" id="KW-0804">Transcription</keyword>
<dbReference type="HOGENOM" id="CLU_013501_3_3_9"/>
<evidence type="ECO:0000256" key="8">
    <source>
        <dbReference type="ARBA" id="ARBA00022833"/>
    </source>
</evidence>
<dbReference type="InterPro" id="IPR002694">
    <property type="entry name" value="Znf_CHC2"/>
</dbReference>
<dbReference type="NCBIfam" id="TIGR01391">
    <property type="entry name" value="dnaG"/>
    <property type="match status" value="1"/>
</dbReference>
<comment type="catalytic activity">
    <reaction evidence="12">
        <text>ssDNA + n NTP = ssDNA/pppN(pN)n-1 hybrid + (n-1) diphosphate.</text>
        <dbReference type="EC" id="2.7.7.101"/>
    </reaction>
</comment>
<evidence type="ECO:0000256" key="14">
    <source>
        <dbReference type="PIRSR" id="PIRSR002811-1"/>
    </source>
</evidence>
<evidence type="ECO:0000256" key="6">
    <source>
        <dbReference type="ARBA" id="ARBA00022723"/>
    </source>
</evidence>
<keyword evidence="1 12" id="KW-0240">DNA-directed RNA polymerase</keyword>
<dbReference type="PIRSF" id="PIRSF002811">
    <property type="entry name" value="DnaG"/>
    <property type="match status" value="1"/>
</dbReference>
<dbReference type="Pfam" id="PF08275">
    <property type="entry name" value="DNAG_N"/>
    <property type="match status" value="1"/>
</dbReference>
<accession>E6LF77</accession>
<dbReference type="GO" id="GO:0000428">
    <property type="term" value="C:DNA-directed RNA polymerase complex"/>
    <property type="evidence" value="ECO:0007669"/>
    <property type="project" value="UniProtKB-KW"/>
</dbReference>
<keyword evidence="9" id="KW-0460">Magnesium</keyword>
<dbReference type="PANTHER" id="PTHR30313">
    <property type="entry name" value="DNA PRIMASE"/>
    <property type="match status" value="1"/>
</dbReference>
<dbReference type="Gene3D" id="3.90.580.10">
    <property type="entry name" value="Zinc finger, CHC2-type domain"/>
    <property type="match status" value="1"/>
</dbReference>
<evidence type="ECO:0000256" key="5">
    <source>
        <dbReference type="ARBA" id="ARBA00022705"/>
    </source>
</evidence>
<dbReference type="EC" id="2.7.7.101" evidence="12"/>
<comment type="similarity">
    <text evidence="12 13">Belongs to the DnaG primase family.</text>
</comment>
<sequence length="611" mass="70375">MEVIFLAKIPSTVVDSIREQANIVEIIGQYVQLKKAGKNYLGLCPFHNEKTPSFSVAEDKQIFHCFGCGKGGNVFRFIEEIDHLSFAEAVLKVADLEQIPIDHALRVSQPGTVESSPLLVLHDKAMQFYHHILVNTEVGQQPLDYLHQRGLTDELIQEFQIGFAPPQRTFLERIFRNESLAPDAFPNSGLFVEKDDHSLIDRFYQRIMFPIRNPQGKTIAFSGRWFEFENEEISDQPKYLNSPETSIFNKRDVLFNLDKAKATIRKENTIVLFEGFMDVIAAWQAGVTNGVASMGTSLTEQQIRQMEQLAAQLIFCYDGDQAGQNATMRGVQLLREHSRLKLTTLLLPEKLDPDEYIRKYGGDSFVQAMKHQQLTPFLFTMDYLATQFHLENEQEKLSYLEQLLKELTYVDSILEQDGYLTKIANQFDIQRATLVQQLQVVKRESRKKMAPQSHTGAQSVPSQRSIQQRKTQLQKAEELLLFRMTNDSLYRTKFKQQDGVFPEDHYQELFVLLDTYLDVNETFDFAKFLDFLQKDSLKTLMIAIGSANLSEEGSEQEFHDLMRQLKMAAYQQQINQKQQELRHASNVSDAQLQVTLAMEIIDLTRRLKNVD</sequence>
<keyword evidence="10 12" id="KW-0238">DNA-binding</keyword>
<evidence type="ECO:0000256" key="12">
    <source>
        <dbReference type="HAMAP-Rule" id="MF_00974"/>
    </source>
</evidence>
<dbReference type="SUPFAM" id="SSF57783">
    <property type="entry name" value="Zinc beta-ribbon"/>
    <property type="match status" value="1"/>
</dbReference>
<dbReference type="GO" id="GO:0003899">
    <property type="term" value="F:DNA-directed RNA polymerase activity"/>
    <property type="evidence" value="ECO:0007669"/>
    <property type="project" value="UniProtKB-UniRule"/>
</dbReference>
<dbReference type="SMART" id="SM00493">
    <property type="entry name" value="TOPRIM"/>
    <property type="match status" value="1"/>
</dbReference>
<proteinExistence type="inferred from homology"/>
<dbReference type="InterPro" id="IPR006171">
    <property type="entry name" value="TOPRIM_dom"/>
</dbReference>
<dbReference type="PANTHER" id="PTHR30313:SF2">
    <property type="entry name" value="DNA PRIMASE"/>
    <property type="match status" value="1"/>
</dbReference>
<keyword evidence="2 12" id="KW-0639">Primosome</keyword>
<evidence type="ECO:0000256" key="10">
    <source>
        <dbReference type="ARBA" id="ARBA00023125"/>
    </source>
</evidence>
<feature type="domain" description="Toprim" evidence="16">
    <location>
        <begin position="268"/>
        <end position="350"/>
    </location>
</feature>
<dbReference type="GO" id="GO:0006269">
    <property type="term" value="P:DNA replication, synthesis of primer"/>
    <property type="evidence" value="ECO:0007669"/>
    <property type="project" value="UniProtKB-UniRule"/>
</dbReference>
<evidence type="ECO:0000256" key="3">
    <source>
        <dbReference type="ARBA" id="ARBA00022679"/>
    </source>
</evidence>
<dbReference type="AlphaFoldDB" id="E6LF77"/>
<dbReference type="InterPro" id="IPR013264">
    <property type="entry name" value="DNAG_N"/>
</dbReference>
<dbReference type="CDD" id="cd03364">
    <property type="entry name" value="TOPRIM_DnaG_primases"/>
    <property type="match status" value="1"/>
</dbReference>
<dbReference type="InterPro" id="IPR019475">
    <property type="entry name" value="DNA_primase_DnaB-bd"/>
</dbReference>
<evidence type="ECO:0000313" key="18">
    <source>
        <dbReference type="Proteomes" id="UP000010296"/>
    </source>
</evidence>
<reference evidence="17 18" key="1">
    <citation type="submission" date="2010-12" db="EMBL/GenBank/DDBJ databases">
        <authorList>
            <person name="Muzny D."/>
            <person name="Qin X."/>
            <person name="Deng J."/>
            <person name="Jiang H."/>
            <person name="Liu Y."/>
            <person name="Qu J."/>
            <person name="Song X.-Z."/>
            <person name="Zhang L."/>
            <person name="Thornton R."/>
            <person name="Coyle M."/>
            <person name="Francisco L."/>
            <person name="Jackson L."/>
            <person name="Javaid M."/>
            <person name="Korchina V."/>
            <person name="Kovar C."/>
            <person name="Mata R."/>
            <person name="Mathew T."/>
            <person name="Ngo R."/>
            <person name="Nguyen L."/>
            <person name="Nguyen N."/>
            <person name="Okwuonu G."/>
            <person name="Ongeri F."/>
            <person name="Pham C."/>
            <person name="Simmons D."/>
            <person name="Wilczek-Boney K."/>
            <person name="Hale W."/>
            <person name="Jakkamsetti A."/>
            <person name="Pham P."/>
            <person name="Ruth R."/>
            <person name="San Lucas F."/>
            <person name="Warren J."/>
            <person name="Zhang J."/>
            <person name="Zhao Z."/>
            <person name="Zhou C."/>
            <person name="Zhu D."/>
            <person name="Lee S."/>
            <person name="Bess C."/>
            <person name="Blankenburg K."/>
            <person name="Forbes L."/>
            <person name="Fu Q."/>
            <person name="Gubbala S."/>
            <person name="Hirani K."/>
            <person name="Jayaseelan J.C."/>
            <person name="Lara F."/>
            <person name="Munidasa M."/>
            <person name="Palculict T."/>
            <person name="Patil S."/>
            <person name="Pu L.-L."/>
            <person name="Saada N."/>
            <person name="Tang L."/>
            <person name="Weissenberger G."/>
            <person name="Zhu Y."/>
            <person name="Hemphill L."/>
            <person name="Shang Y."/>
            <person name="Youmans B."/>
            <person name="Ayvaz T."/>
            <person name="Ross M."/>
            <person name="Santibanez J."/>
            <person name="Aqrawi P."/>
            <person name="Gross S."/>
            <person name="Joshi V."/>
            <person name="Fowler G."/>
            <person name="Nazareth L."/>
            <person name="Reid J."/>
            <person name="Worley K."/>
            <person name="Petrosino J."/>
            <person name="Highlander S."/>
            <person name="Gibbs R."/>
        </authorList>
    </citation>
    <scope>NUCLEOTIDE SEQUENCE [LARGE SCALE GENOMIC DNA]</scope>
    <source>
        <strain evidence="18">DSM 15952 / CCUG 50447 / LMG 22039 / TP 1.5</strain>
    </source>
</reference>
<dbReference type="Gene3D" id="3.90.980.10">
    <property type="entry name" value="DNA primase, catalytic core, N-terminal domain"/>
    <property type="match status" value="1"/>
</dbReference>
<dbReference type="Pfam" id="PF10410">
    <property type="entry name" value="DnaB_bind"/>
    <property type="match status" value="1"/>
</dbReference>
<dbReference type="InterPro" id="IPR036977">
    <property type="entry name" value="DNA_primase_Znf_CHC2"/>
</dbReference>
<feature type="zinc finger region" description="CHC2-type" evidence="12 14">
    <location>
        <begin position="44"/>
        <end position="68"/>
    </location>
</feature>
<gene>
    <name evidence="12 17" type="primary">dnaG</name>
    <name evidence="17" type="ORF">HMPREF9088_1017</name>
</gene>